<protein>
    <submittedName>
        <fullName evidence="7">NAD(P)/FAD-dependent oxidoreductase</fullName>
    </submittedName>
</protein>
<evidence type="ECO:0000256" key="3">
    <source>
        <dbReference type="ARBA" id="ARBA00022827"/>
    </source>
</evidence>
<keyword evidence="8" id="KW-1185">Reference proteome</keyword>
<sequence>MERCDSVVIGAGVIGLAVARALAMSGREPIIIERQSMFGMETSSRNSEVIHAGIYYPQGSNKARLCVAGRKKLYEYCRERHVGHRQCGKLIVAPGEDDIPRLEGIAARAQANGVNDLVLLSGEETKRMEPTLHCAAALHSPSTGIIDVHELMLSLLGDAEMAGAVIAYNTEISNVTRGDGEIILSFSNEAPDLAARLVVNCAGHDAPRLARRAGLEAPTAFLAKGSYFTLSGKCPFRQLIYPTPEPGGLGVHLTLDMGGQARFGPDVEWVDAPNYNVDAAKAEKFYKSVQRWWPDIPEGSLVPGYAGLRPKIAGPGEPDADFQIIPGTRQAPMINLFGIESPGITSALAIAEEVEEMAGELADA</sequence>
<dbReference type="SUPFAM" id="SSF51905">
    <property type="entry name" value="FAD/NAD(P)-binding domain"/>
    <property type="match status" value="1"/>
</dbReference>
<gene>
    <name evidence="7" type="ORF">DX908_13975</name>
</gene>
<comment type="similarity">
    <text evidence="5">Belongs to the L2HGDH family.</text>
</comment>
<dbReference type="PANTHER" id="PTHR43104:SF4">
    <property type="entry name" value="L-2-HYDROXYGLUTARATE DEHYDROGENASE, MITOCHONDRIAL"/>
    <property type="match status" value="1"/>
</dbReference>
<keyword evidence="2" id="KW-0285">Flavoprotein</keyword>
<evidence type="ECO:0000256" key="4">
    <source>
        <dbReference type="ARBA" id="ARBA00023002"/>
    </source>
</evidence>
<accession>A0A371RLD9</accession>
<dbReference type="OrthoDB" id="9801699at2"/>
<dbReference type="InterPro" id="IPR036188">
    <property type="entry name" value="FAD/NAD-bd_sf"/>
</dbReference>
<dbReference type="GO" id="GO:0047545">
    <property type="term" value="F:(S)-2-hydroxyglutarate dehydrogenase activity"/>
    <property type="evidence" value="ECO:0007669"/>
    <property type="project" value="TreeGrafter"/>
</dbReference>
<dbReference type="Gene3D" id="3.30.9.10">
    <property type="entry name" value="D-Amino Acid Oxidase, subunit A, domain 2"/>
    <property type="match status" value="1"/>
</dbReference>
<dbReference type="FunCoup" id="A0A371RLD9">
    <property type="interactions" value="446"/>
</dbReference>
<evidence type="ECO:0000259" key="6">
    <source>
        <dbReference type="Pfam" id="PF01266"/>
    </source>
</evidence>
<evidence type="ECO:0000256" key="2">
    <source>
        <dbReference type="ARBA" id="ARBA00022630"/>
    </source>
</evidence>
<comment type="cofactor">
    <cofactor evidence="1">
        <name>FAD</name>
        <dbReference type="ChEBI" id="CHEBI:57692"/>
    </cofactor>
</comment>
<feature type="domain" description="FAD dependent oxidoreductase" evidence="6">
    <location>
        <begin position="5"/>
        <end position="356"/>
    </location>
</feature>
<dbReference type="Proteomes" id="UP000264589">
    <property type="component" value="Unassembled WGS sequence"/>
</dbReference>
<dbReference type="Gene3D" id="3.50.50.60">
    <property type="entry name" value="FAD/NAD(P)-binding domain"/>
    <property type="match status" value="1"/>
</dbReference>
<dbReference type="InterPro" id="IPR006076">
    <property type="entry name" value="FAD-dep_OxRdtase"/>
</dbReference>
<evidence type="ECO:0000313" key="7">
    <source>
        <dbReference type="EMBL" id="RFB06278.1"/>
    </source>
</evidence>
<dbReference type="EMBL" id="QUQO01000001">
    <property type="protein sequence ID" value="RFB06278.1"/>
    <property type="molecule type" value="Genomic_DNA"/>
</dbReference>
<name>A0A371RLD9_9PROT</name>
<evidence type="ECO:0000313" key="8">
    <source>
        <dbReference type="Proteomes" id="UP000264589"/>
    </source>
</evidence>
<proteinExistence type="inferred from homology"/>
<dbReference type="Pfam" id="PF01266">
    <property type="entry name" value="DAO"/>
    <property type="match status" value="1"/>
</dbReference>
<organism evidence="7 8">
    <name type="scientific">Parvularcula marina</name>
    <dbReference type="NCBI Taxonomy" id="2292771"/>
    <lineage>
        <taxon>Bacteria</taxon>
        <taxon>Pseudomonadati</taxon>
        <taxon>Pseudomonadota</taxon>
        <taxon>Alphaproteobacteria</taxon>
        <taxon>Parvularculales</taxon>
        <taxon>Parvularculaceae</taxon>
        <taxon>Parvularcula</taxon>
    </lineage>
</organism>
<evidence type="ECO:0000256" key="5">
    <source>
        <dbReference type="ARBA" id="ARBA00037941"/>
    </source>
</evidence>
<keyword evidence="4" id="KW-0560">Oxidoreductase</keyword>
<reference evidence="7 8" key="1">
    <citation type="submission" date="2018-08" db="EMBL/GenBank/DDBJ databases">
        <title>Parvularcula sp. SM1705, isolated from surface water of the South Sea China.</title>
        <authorList>
            <person name="Sun L."/>
        </authorList>
    </citation>
    <scope>NUCLEOTIDE SEQUENCE [LARGE SCALE GENOMIC DNA]</scope>
    <source>
        <strain evidence="7 8">SM1705</strain>
    </source>
</reference>
<dbReference type="AlphaFoldDB" id="A0A371RLD9"/>
<dbReference type="InParanoid" id="A0A371RLD9"/>
<comment type="caution">
    <text evidence="7">The sequence shown here is derived from an EMBL/GenBank/DDBJ whole genome shotgun (WGS) entry which is preliminary data.</text>
</comment>
<keyword evidence="3" id="KW-0274">FAD</keyword>
<evidence type="ECO:0000256" key="1">
    <source>
        <dbReference type="ARBA" id="ARBA00001974"/>
    </source>
</evidence>
<dbReference type="PANTHER" id="PTHR43104">
    <property type="entry name" value="L-2-HYDROXYGLUTARATE DEHYDROGENASE, MITOCHONDRIAL"/>
    <property type="match status" value="1"/>
</dbReference>
<dbReference type="RefSeq" id="WP_116392913.1">
    <property type="nucleotide sequence ID" value="NZ_QUQO01000001.1"/>
</dbReference>